<dbReference type="HOGENOM" id="CLU_010060_3_0_1"/>
<evidence type="ECO:0000256" key="1">
    <source>
        <dbReference type="ARBA" id="ARBA00001462"/>
    </source>
</evidence>
<keyword evidence="10" id="KW-1185">Reference proteome</keyword>
<comment type="catalytic activity">
    <reaction evidence="1">
        <text>Hydrolysis of terminal non-reducing alpha-L-arabinofuranoside residues in alpha-L-arabinosides.</text>
        <dbReference type="EC" id="3.2.1.55"/>
    </reaction>
</comment>
<evidence type="ECO:0000259" key="8">
    <source>
        <dbReference type="SMART" id="SM00813"/>
    </source>
</evidence>
<comment type="similarity">
    <text evidence="2">Belongs to the glycosyl hydrolase 51 family.</text>
</comment>
<dbReference type="InterPro" id="IPR017853">
    <property type="entry name" value="GH"/>
</dbReference>
<evidence type="ECO:0000256" key="3">
    <source>
        <dbReference type="ARBA" id="ARBA00012670"/>
    </source>
</evidence>
<dbReference type="SMART" id="SM00813">
    <property type="entry name" value="Alpha-L-AF_C"/>
    <property type="match status" value="1"/>
</dbReference>
<accession>D8T7W1</accession>
<dbReference type="Proteomes" id="UP000001514">
    <property type="component" value="Unassembled WGS sequence"/>
</dbReference>
<dbReference type="Gene3D" id="2.60.120.260">
    <property type="entry name" value="Galactose-binding domain-like"/>
    <property type="match status" value="1"/>
</dbReference>
<keyword evidence="6" id="KW-0325">Glycoprotein</keyword>
<dbReference type="Pfam" id="PF06964">
    <property type="entry name" value="Alpha-L-AF_C"/>
    <property type="match status" value="1"/>
</dbReference>
<dbReference type="OrthoDB" id="406864at2759"/>
<proteinExistence type="inferred from homology"/>
<dbReference type="InterPro" id="IPR010720">
    <property type="entry name" value="Alpha-L-AF_C"/>
</dbReference>
<feature type="chain" id="PRO_5003123358" description="non-reducing end alpha-L-arabinofuranosidase" evidence="7">
    <location>
        <begin position="25"/>
        <end position="647"/>
    </location>
</feature>
<dbReference type="EC" id="3.2.1.55" evidence="3"/>
<dbReference type="Gene3D" id="2.60.40.1180">
    <property type="entry name" value="Golgi alpha-mannosidase II"/>
    <property type="match status" value="1"/>
</dbReference>
<dbReference type="InterPro" id="IPR013780">
    <property type="entry name" value="Glyco_hydro_b"/>
</dbReference>
<evidence type="ECO:0000313" key="10">
    <source>
        <dbReference type="Proteomes" id="UP000001514"/>
    </source>
</evidence>
<feature type="domain" description="Alpha-L-arabinofuranosidase C-terminal" evidence="8">
    <location>
        <begin position="445"/>
        <end position="631"/>
    </location>
</feature>
<dbReference type="STRING" id="88036.D8T7W1"/>
<reference evidence="9 10" key="1">
    <citation type="journal article" date="2011" name="Science">
        <title>The Selaginella genome identifies genetic changes associated with the evolution of vascular plants.</title>
        <authorList>
            <person name="Banks J.A."/>
            <person name="Nishiyama T."/>
            <person name="Hasebe M."/>
            <person name="Bowman J.L."/>
            <person name="Gribskov M."/>
            <person name="dePamphilis C."/>
            <person name="Albert V.A."/>
            <person name="Aono N."/>
            <person name="Aoyama T."/>
            <person name="Ambrose B.A."/>
            <person name="Ashton N.W."/>
            <person name="Axtell M.J."/>
            <person name="Barker E."/>
            <person name="Barker M.S."/>
            <person name="Bennetzen J.L."/>
            <person name="Bonawitz N.D."/>
            <person name="Chapple C."/>
            <person name="Cheng C."/>
            <person name="Correa L.G."/>
            <person name="Dacre M."/>
            <person name="DeBarry J."/>
            <person name="Dreyer I."/>
            <person name="Elias M."/>
            <person name="Engstrom E.M."/>
            <person name="Estelle M."/>
            <person name="Feng L."/>
            <person name="Finet C."/>
            <person name="Floyd S.K."/>
            <person name="Frommer W.B."/>
            <person name="Fujita T."/>
            <person name="Gramzow L."/>
            <person name="Gutensohn M."/>
            <person name="Harholt J."/>
            <person name="Hattori M."/>
            <person name="Heyl A."/>
            <person name="Hirai T."/>
            <person name="Hiwatashi Y."/>
            <person name="Ishikawa M."/>
            <person name="Iwata M."/>
            <person name="Karol K.G."/>
            <person name="Koehler B."/>
            <person name="Kolukisaoglu U."/>
            <person name="Kubo M."/>
            <person name="Kurata T."/>
            <person name="Lalonde S."/>
            <person name="Li K."/>
            <person name="Li Y."/>
            <person name="Litt A."/>
            <person name="Lyons E."/>
            <person name="Manning G."/>
            <person name="Maruyama T."/>
            <person name="Michael T.P."/>
            <person name="Mikami K."/>
            <person name="Miyazaki S."/>
            <person name="Morinaga S."/>
            <person name="Murata T."/>
            <person name="Mueller-Roeber B."/>
            <person name="Nelson D.R."/>
            <person name="Obara M."/>
            <person name="Oguri Y."/>
            <person name="Olmstead R.G."/>
            <person name="Onodera N."/>
            <person name="Petersen B.L."/>
            <person name="Pils B."/>
            <person name="Prigge M."/>
            <person name="Rensing S.A."/>
            <person name="Riano-Pachon D.M."/>
            <person name="Roberts A.W."/>
            <person name="Sato Y."/>
            <person name="Scheller H.V."/>
            <person name="Schulz B."/>
            <person name="Schulz C."/>
            <person name="Shakirov E.V."/>
            <person name="Shibagaki N."/>
            <person name="Shinohara N."/>
            <person name="Shippen D.E."/>
            <person name="Soerensen I."/>
            <person name="Sotooka R."/>
            <person name="Sugimoto N."/>
            <person name="Sugita M."/>
            <person name="Sumikawa N."/>
            <person name="Tanurdzic M."/>
            <person name="Theissen G."/>
            <person name="Ulvskov P."/>
            <person name="Wakazuki S."/>
            <person name="Weng J.K."/>
            <person name="Willats W.W."/>
            <person name="Wipf D."/>
            <person name="Wolf P.G."/>
            <person name="Yang L."/>
            <person name="Zimmer A.D."/>
            <person name="Zhu Q."/>
            <person name="Mitros T."/>
            <person name="Hellsten U."/>
            <person name="Loque D."/>
            <person name="Otillar R."/>
            <person name="Salamov A."/>
            <person name="Schmutz J."/>
            <person name="Shapiro H."/>
            <person name="Lindquist E."/>
            <person name="Lucas S."/>
            <person name="Rokhsar D."/>
            <person name="Grigoriev I.V."/>
        </authorList>
    </citation>
    <scope>NUCLEOTIDE SEQUENCE [LARGE SCALE GENOMIC DNA]</scope>
</reference>
<dbReference type="OMA" id="CKCLASH"/>
<evidence type="ECO:0000256" key="6">
    <source>
        <dbReference type="ARBA" id="ARBA00023180"/>
    </source>
</evidence>
<dbReference type="InParanoid" id="D8T7W1"/>
<evidence type="ECO:0000313" key="9">
    <source>
        <dbReference type="EMBL" id="EFJ07270.1"/>
    </source>
</evidence>
<evidence type="ECO:0000256" key="5">
    <source>
        <dbReference type="ARBA" id="ARBA00022801"/>
    </source>
</evidence>
<feature type="signal peptide" evidence="7">
    <location>
        <begin position="1"/>
        <end position="24"/>
    </location>
</feature>
<dbReference type="PANTHER" id="PTHR31776">
    <property type="entry name" value="ALPHA-L-ARABINOFURANOSIDASE 1"/>
    <property type="match status" value="1"/>
</dbReference>
<evidence type="ECO:0000256" key="7">
    <source>
        <dbReference type="SAM" id="SignalP"/>
    </source>
</evidence>
<evidence type="ECO:0000256" key="4">
    <source>
        <dbReference type="ARBA" id="ARBA00022729"/>
    </source>
</evidence>
<gene>
    <name evidence="9" type="ORF">SELMODRAFT_133899</name>
</gene>
<dbReference type="GO" id="GO:0046556">
    <property type="term" value="F:alpha-L-arabinofuranosidase activity"/>
    <property type="evidence" value="ECO:0007669"/>
    <property type="project" value="UniProtKB-EC"/>
</dbReference>
<dbReference type="FunFam" id="3.20.20.80:FF:000025">
    <property type="entry name" value="Alpha-L-arabinofuranosidase 1"/>
    <property type="match status" value="1"/>
</dbReference>
<dbReference type="FunCoup" id="D8T7W1">
    <property type="interactions" value="406"/>
</dbReference>
<dbReference type="PANTHER" id="PTHR31776:SF0">
    <property type="entry name" value="ALPHA-L-ARABINOFURANOSIDASE 1"/>
    <property type="match status" value="1"/>
</dbReference>
<dbReference type="InterPro" id="IPR051563">
    <property type="entry name" value="Glycosyl_Hydrolase_51"/>
</dbReference>
<dbReference type="AlphaFoldDB" id="D8T7W1"/>
<name>D8T7W1_SELML</name>
<dbReference type="InterPro" id="IPR055235">
    <property type="entry name" value="ASD1_cat"/>
</dbReference>
<dbReference type="GO" id="GO:0016787">
    <property type="term" value="F:hydrolase activity"/>
    <property type="evidence" value="ECO:0000318"/>
    <property type="project" value="GO_Central"/>
</dbReference>
<sequence>MSSSIMLLAVFFVFAFVAPRAIDAADLAMRVDAGSAGRRIPSTLFGVFFEEINHAGGGGLWAELVSNRGFESGGQNTPSNLAPWYAIGDDSQVWLESERSSCFERNPVALRMEVLREVEGGVGIANPGFWGMDIRAGNTYKVSLWIRSLDKVNLSIAFTSRDGTTTLAQSDLILDASEAEEWSKHEMVLEAFDTDHYARLALTSMHKRVLWLDQVSAMPEETYKGHGFRKELALMLEDLKPGFVRFPGGCYVEGGSLRNAWRWRDTVGPWEERPGHFGDKWNYWSDDGLGFFELLQLSEDLETLPVWVFNNGISHSDEVLPELLDPFIQDILDGIEFARGPMTSKWGRVREAMGHPEPFPLFYMAIGNEDCERQYYHANYLKFYYAIKEAYPDINLISNCDGTLKPLGHPADLFDFHIYTSANTLFSMVHKFNHVSRDGPKVFVSEYAVVKSDAGQGSFLAALAEAAFLIGIELNSDIVEMASYAPLFVNTNNRRWNPDAIVFDSWQQYGTPSYWMQHFFKMSNGAKLLPFAVESLNTSAVPVVLSAVRIEDGTSLVLKAVNYGQFPVEIRVSLEGVLSNEIDIFASTITVLSSESLMDENSFQNPHKVVPITSLFLSAATDMELSLPPYSIVALGLPLLSSSRADI</sequence>
<organism evidence="10">
    <name type="scientific">Selaginella moellendorffii</name>
    <name type="common">Spikemoss</name>
    <dbReference type="NCBI Taxonomy" id="88036"/>
    <lineage>
        <taxon>Eukaryota</taxon>
        <taxon>Viridiplantae</taxon>
        <taxon>Streptophyta</taxon>
        <taxon>Embryophyta</taxon>
        <taxon>Tracheophyta</taxon>
        <taxon>Lycopodiopsida</taxon>
        <taxon>Selaginellales</taxon>
        <taxon>Selaginellaceae</taxon>
        <taxon>Selaginella</taxon>
    </lineage>
</organism>
<keyword evidence="5" id="KW-0378">Hydrolase</keyword>
<keyword evidence="4 7" id="KW-0732">Signal</keyword>
<protein>
    <recommendedName>
        <fullName evidence="3">non-reducing end alpha-L-arabinofuranosidase</fullName>
        <ecNumber evidence="3">3.2.1.55</ecNumber>
    </recommendedName>
</protein>
<dbReference type="EMBL" id="GL377687">
    <property type="protein sequence ID" value="EFJ07270.1"/>
    <property type="molecule type" value="Genomic_DNA"/>
</dbReference>
<dbReference type="SUPFAM" id="SSF51445">
    <property type="entry name" value="(Trans)glycosidases"/>
    <property type="match status" value="1"/>
</dbReference>
<evidence type="ECO:0000256" key="2">
    <source>
        <dbReference type="ARBA" id="ARBA00007186"/>
    </source>
</evidence>
<dbReference type="GO" id="GO:0046373">
    <property type="term" value="P:L-arabinose metabolic process"/>
    <property type="evidence" value="ECO:0007669"/>
    <property type="project" value="InterPro"/>
</dbReference>
<dbReference type="eggNOG" id="ENOG502QQEX">
    <property type="taxonomic scope" value="Eukaryota"/>
</dbReference>
<dbReference type="Gramene" id="EFJ07270">
    <property type="protein sequence ID" value="EFJ07270"/>
    <property type="gene ID" value="SELMODRAFT_133899"/>
</dbReference>
<dbReference type="Gene3D" id="3.20.20.80">
    <property type="entry name" value="Glycosidases"/>
    <property type="match status" value="1"/>
</dbReference>
<dbReference type="KEGG" id="smo:SELMODRAFT_133899"/>
<dbReference type="Pfam" id="PF22848">
    <property type="entry name" value="ASD1_dom"/>
    <property type="match status" value="1"/>
</dbReference>